<feature type="region of interest" description="Disordered" evidence="1">
    <location>
        <begin position="29"/>
        <end position="55"/>
    </location>
</feature>
<protein>
    <submittedName>
        <fullName evidence="2">Uncharacterized protein</fullName>
    </submittedName>
</protein>
<dbReference type="RefSeq" id="XP_062692063.1">
    <property type="nucleotide sequence ID" value="XM_062832932.1"/>
</dbReference>
<dbReference type="Proteomes" id="UP001285908">
    <property type="component" value="Unassembled WGS sequence"/>
</dbReference>
<dbReference type="AlphaFoldDB" id="A0AAJ0I5Z6"/>
<proteinExistence type="predicted"/>
<evidence type="ECO:0000313" key="3">
    <source>
        <dbReference type="Proteomes" id="UP001285908"/>
    </source>
</evidence>
<dbReference type="EMBL" id="JAULSX010000005">
    <property type="protein sequence ID" value="KAK3490880.1"/>
    <property type="molecule type" value="Genomic_DNA"/>
</dbReference>
<organism evidence="2 3">
    <name type="scientific">Neurospora hispaniola</name>
    <dbReference type="NCBI Taxonomy" id="588809"/>
    <lineage>
        <taxon>Eukaryota</taxon>
        <taxon>Fungi</taxon>
        <taxon>Dikarya</taxon>
        <taxon>Ascomycota</taxon>
        <taxon>Pezizomycotina</taxon>
        <taxon>Sordariomycetes</taxon>
        <taxon>Sordariomycetidae</taxon>
        <taxon>Sordariales</taxon>
        <taxon>Sordariaceae</taxon>
        <taxon>Neurospora</taxon>
    </lineage>
</organism>
<gene>
    <name evidence="2" type="ORF">B0T23DRAFT_172169</name>
</gene>
<name>A0AAJ0I5Z6_9PEZI</name>
<accession>A0AAJ0I5Z6</accession>
<keyword evidence="3" id="KW-1185">Reference proteome</keyword>
<sequence>MPEWAQPQVGLCFDPWKLTRNTVRSQACRVTQSKRAGPNDDDSHSHRVFQPSRSEHVASPTVLRFQFSRKGMSLVAAQVFGSSAVRRSFESCIRSLLKLCRAWDYCGFRVFFPPFPAPRVNWSRNLTLSIHWSHPKSCALRQSNLPFAFYVCVTVCLPPGSMAPLKSCVLWALGILLGGKG</sequence>
<reference evidence="2 3" key="1">
    <citation type="journal article" date="2023" name="Mol. Phylogenet. Evol.">
        <title>Genome-scale phylogeny and comparative genomics of the fungal order Sordariales.</title>
        <authorList>
            <person name="Hensen N."/>
            <person name="Bonometti L."/>
            <person name="Westerberg I."/>
            <person name="Brannstrom I.O."/>
            <person name="Guillou S."/>
            <person name="Cros-Aarteil S."/>
            <person name="Calhoun S."/>
            <person name="Haridas S."/>
            <person name="Kuo A."/>
            <person name="Mondo S."/>
            <person name="Pangilinan J."/>
            <person name="Riley R."/>
            <person name="LaButti K."/>
            <person name="Andreopoulos B."/>
            <person name="Lipzen A."/>
            <person name="Chen C."/>
            <person name="Yan M."/>
            <person name="Daum C."/>
            <person name="Ng V."/>
            <person name="Clum A."/>
            <person name="Steindorff A."/>
            <person name="Ohm R.A."/>
            <person name="Martin F."/>
            <person name="Silar P."/>
            <person name="Natvig D.O."/>
            <person name="Lalanne C."/>
            <person name="Gautier V."/>
            <person name="Ament-Velasquez S.L."/>
            <person name="Kruys A."/>
            <person name="Hutchinson M.I."/>
            <person name="Powell A.J."/>
            <person name="Barry K."/>
            <person name="Miller A.N."/>
            <person name="Grigoriev I.V."/>
            <person name="Debuchy R."/>
            <person name="Gladieux P."/>
            <person name="Hiltunen Thoren M."/>
            <person name="Johannesson H."/>
        </authorList>
    </citation>
    <scope>NUCLEOTIDE SEQUENCE [LARGE SCALE GENOMIC DNA]</scope>
    <source>
        <strain evidence="2 3">FGSC 10403</strain>
    </source>
</reference>
<comment type="caution">
    <text evidence="2">The sequence shown here is derived from an EMBL/GenBank/DDBJ whole genome shotgun (WGS) entry which is preliminary data.</text>
</comment>
<dbReference type="GeneID" id="87870554"/>
<evidence type="ECO:0000313" key="2">
    <source>
        <dbReference type="EMBL" id="KAK3490880.1"/>
    </source>
</evidence>
<evidence type="ECO:0000256" key="1">
    <source>
        <dbReference type="SAM" id="MobiDB-lite"/>
    </source>
</evidence>